<dbReference type="PROSITE" id="PS50215">
    <property type="entry name" value="ADAM_MEPRO"/>
    <property type="match status" value="1"/>
</dbReference>
<reference evidence="11" key="1">
    <citation type="journal article" date="2019" name="bioRxiv">
        <title>The Genome of the Zebra Mussel, Dreissena polymorpha: A Resource for Invasive Species Research.</title>
        <authorList>
            <person name="McCartney M.A."/>
            <person name="Auch B."/>
            <person name="Kono T."/>
            <person name="Mallez S."/>
            <person name="Zhang Y."/>
            <person name="Obille A."/>
            <person name="Becker A."/>
            <person name="Abrahante J.E."/>
            <person name="Garbe J."/>
            <person name="Badalamenti J.P."/>
            <person name="Herman A."/>
            <person name="Mangelson H."/>
            <person name="Liachko I."/>
            <person name="Sullivan S."/>
            <person name="Sone E.D."/>
            <person name="Koren S."/>
            <person name="Silverstein K.A.T."/>
            <person name="Beckman K.B."/>
            <person name="Gohl D.M."/>
        </authorList>
    </citation>
    <scope>NUCLEOTIDE SEQUENCE</scope>
    <source>
        <strain evidence="11">Duluth1</strain>
        <tissue evidence="11">Whole animal</tissue>
    </source>
</reference>
<evidence type="ECO:0000256" key="3">
    <source>
        <dbReference type="ARBA" id="ARBA00022801"/>
    </source>
</evidence>
<dbReference type="PANTHER" id="PTHR45702">
    <property type="entry name" value="ADAM10/ADAM17 METALLOPEPTIDASE FAMILY MEMBER"/>
    <property type="match status" value="1"/>
</dbReference>
<dbReference type="AlphaFoldDB" id="A0A9D3Y6F6"/>
<keyword evidence="5" id="KW-0482">Metalloprotease</keyword>
<gene>
    <name evidence="11" type="ORF">DPMN_081735</name>
</gene>
<dbReference type="Gene3D" id="3.40.1620.60">
    <property type="match status" value="1"/>
</dbReference>
<evidence type="ECO:0000259" key="10">
    <source>
        <dbReference type="PROSITE" id="PS50215"/>
    </source>
</evidence>
<feature type="binding site" evidence="8">
    <location>
        <position position="221"/>
    </location>
    <ligand>
        <name>Zn(2+)</name>
        <dbReference type="ChEBI" id="CHEBI:29105"/>
        <note>catalytic</note>
    </ligand>
</feature>
<evidence type="ECO:0000256" key="6">
    <source>
        <dbReference type="ARBA" id="ARBA00023157"/>
    </source>
</evidence>
<feature type="binding site" evidence="8">
    <location>
        <position position="217"/>
    </location>
    <ligand>
        <name>Zn(2+)</name>
        <dbReference type="ChEBI" id="CHEBI:29105"/>
        <note>catalytic</note>
    </ligand>
</feature>
<dbReference type="GO" id="GO:0005886">
    <property type="term" value="C:plasma membrane"/>
    <property type="evidence" value="ECO:0007669"/>
    <property type="project" value="TreeGrafter"/>
</dbReference>
<keyword evidence="1" id="KW-0645">Protease</keyword>
<evidence type="ECO:0000256" key="7">
    <source>
        <dbReference type="ARBA" id="ARBA00023180"/>
    </source>
</evidence>
<dbReference type="EMBL" id="JAIWYP010000016">
    <property type="protein sequence ID" value="KAH3694295.1"/>
    <property type="molecule type" value="Genomic_DNA"/>
</dbReference>
<keyword evidence="7" id="KW-0325">Glycoprotein</keyword>
<sequence length="783" mass="88468">MYVAWVVSELANELRQLLMKSELDAFTEKLHLHRQKRQSTNTYALEILVGVDPSVWKKYYAKAVDTATVTKEQATELFIRKRFSHIINGMSLRYESIEDPELNIYVSMTGIIFYKTIAANNPLPNAQTVETVEGREVADGYFYLKQLAGWLAGLSGTPDNDHAMVFTEYDIYSTDEDWGERSYGVIGMAWMNGVCNRNRVSIQEDDDYFTTTSVAAHELGHNLGSYHDGERSVDVASACSANSKFIMAPIVSSFSSSDAYTVNPWRFSTCSVKQFKNYIKSLGTNNCLLDSVDATDEYKIHSTKQPGELYSPTEQCQLEYGIHSRLGCGQSATNPRICLHMSCFHDGFCYDIAAARGTPCDDPSLNKWCKEGKCVSKETSENSTTTIKPTTTSRAPTITTTMSTTTRTTPSTTIRPTTTLSGIPEGCTNTGLYDWSCEEISAFFKNEYDLDPEDWCYDPSWQDRCCVMCYENSTTTTRPTTTLSGIPEGCTNTGLYDWSCEEISAFFKNEYDYDPEDWCYDPSWQDRCCVMCYENSTTTIKPTTTSRAPTITTTMSTTTRTTPSTTTKPTTTITTRPTTTRPTTTRTTPTTTTRPTTTLSGIPEGCTNTGLYGWSCEEISAFFKNEYDYDPEDWCYDPSWQDRCCVMCYENSTTTTRPTTTLSGIPEGCTNTGLYDWSCEEISAFFKNEYDLDPEDWCYDPSWQDRCCVMCYENSTTTTRPTTTLSGIPEGCTNTGLYDWSCEEFSAFLKNEYDYDPEDWCYDPSWQDGCCVMCYVNGIYYKK</sequence>
<feature type="active site" evidence="8">
    <location>
        <position position="218"/>
    </location>
</feature>
<evidence type="ECO:0000256" key="2">
    <source>
        <dbReference type="ARBA" id="ARBA00022723"/>
    </source>
</evidence>
<evidence type="ECO:0000256" key="1">
    <source>
        <dbReference type="ARBA" id="ARBA00022670"/>
    </source>
</evidence>
<feature type="domain" description="Peptidase M12B" evidence="10">
    <location>
        <begin position="43"/>
        <end position="281"/>
    </location>
</feature>
<protein>
    <recommendedName>
        <fullName evidence="10">Peptidase M12B domain-containing protein</fullName>
    </recommendedName>
</protein>
<evidence type="ECO:0000313" key="12">
    <source>
        <dbReference type="Proteomes" id="UP000828390"/>
    </source>
</evidence>
<comment type="caution">
    <text evidence="8">Lacks conserved residue(s) required for the propagation of feature annotation.</text>
</comment>
<evidence type="ECO:0000256" key="8">
    <source>
        <dbReference type="PROSITE-ProRule" id="PRU00276"/>
    </source>
</evidence>
<feature type="compositionally biased region" description="Low complexity" evidence="9">
    <location>
        <begin position="555"/>
        <end position="598"/>
    </location>
</feature>
<keyword evidence="6" id="KW-1015">Disulfide bond</keyword>
<dbReference type="GO" id="GO:0046872">
    <property type="term" value="F:metal ion binding"/>
    <property type="evidence" value="ECO:0007669"/>
    <property type="project" value="UniProtKB-KW"/>
</dbReference>
<dbReference type="Pfam" id="PF13574">
    <property type="entry name" value="Reprolysin_2"/>
    <property type="match status" value="1"/>
</dbReference>
<dbReference type="SUPFAM" id="SSF55486">
    <property type="entry name" value="Metalloproteases ('zincins'), catalytic domain"/>
    <property type="match status" value="1"/>
</dbReference>
<dbReference type="PANTHER" id="PTHR45702:SF2">
    <property type="entry name" value="KUZBANIAN, ISOFORM A"/>
    <property type="match status" value="1"/>
</dbReference>
<keyword evidence="2 8" id="KW-0479">Metal-binding</keyword>
<evidence type="ECO:0000313" key="11">
    <source>
        <dbReference type="EMBL" id="KAH3694295.1"/>
    </source>
</evidence>
<dbReference type="Pfam" id="PF17771">
    <property type="entry name" value="ADAMTS_CR_2"/>
    <property type="match status" value="1"/>
</dbReference>
<dbReference type="GO" id="GO:0004222">
    <property type="term" value="F:metalloendopeptidase activity"/>
    <property type="evidence" value="ECO:0007669"/>
    <property type="project" value="InterPro"/>
</dbReference>
<accession>A0A9D3Y6F6</accession>
<feature type="binding site" evidence="8">
    <location>
        <position position="227"/>
    </location>
    <ligand>
        <name>Zn(2+)</name>
        <dbReference type="ChEBI" id="CHEBI:29105"/>
        <note>catalytic</note>
    </ligand>
</feature>
<name>A0A9D3Y6F6_DREPO</name>
<keyword evidence="3" id="KW-0378">Hydrolase</keyword>
<dbReference type="InterPro" id="IPR024079">
    <property type="entry name" value="MetalloPept_cat_dom_sf"/>
</dbReference>
<feature type="region of interest" description="Disordered" evidence="9">
    <location>
        <begin position="555"/>
        <end position="599"/>
    </location>
</feature>
<comment type="caution">
    <text evidence="11">The sequence shown here is derived from an EMBL/GenBank/DDBJ whole genome shotgun (WGS) entry which is preliminary data.</text>
</comment>
<dbReference type="InterPro" id="IPR041645">
    <property type="entry name" value="ADAMTS_CR_2"/>
</dbReference>
<reference evidence="11" key="2">
    <citation type="submission" date="2020-11" db="EMBL/GenBank/DDBJ databases">
        <authorList>
            <person name="McCartney M.A."/>
            <person name="Auch B."/>
            <person name="Kono T."/>
            <person name="Mallez S."/>
            <person name="Becker A."/>
            <person name="Gohl D.M."/>
            <person name="Silverstein K.A.T."/>
            <person name="Koren S."/>
            <person name="Bechman K.B."/>
            <person name="Herman A."/>
            <person name="Abrahante J.E."/>
            <person name="Garbe J."/>
        </authorList>
    </citation>
    <scope>NUCLEOTIDE SEQUENCE</scope>
    <source>
        <strain evidence="11">Duluth1</strain>
        <tissue evidence="11">Whole animal</tissue>
    </source>
</reference>
<dbReference type="Proteomes" id="UP000828390">
    <property type="component" value="Unassembled WGS sequence"/>
</dbReference>
<dbReference type="GO" id="GO:0006509">
    <property type="term" value="P:membrane protein ectodomain proteolysis"/>
    <property type="evidence" value="ECO:0007669"/>
    <property type="project" value="TreeGrafter"/>
</dbReference>
<evidence type="ECO:0000256" key="5">
    <source>
        <dbReference type="ARBA" id="ARBA00023049"/>
    </source>
</evidence>
<dbReference type="Gene3D" id="3.40.390.10">
    <property type="entry name" value="Collagenase (Catalytic Domain)"/>
    <property type="match status" value="1"/>
</dbReference>
<evidence type="ECO:0000256" key="9">
    <source>
        <dbReference type="SAM" id="MobiDB-lite"/>
    </source>
</evidence>
<organism evidence="11 12">
    <name type="scientific">Dreissena polymorpha</name>
    <name type="common">Zebra mussel</name>
    <name type="synonym">Mytilus polymorpha</name>
    <dbReference type="NCBI Taxonomy" id="45954"/>
    <lineage>
        <taxon>Eukaryota</taxon>
        <taxon>Metazoa</taxon>
        <taxon>Spiralia</taxon>
        <taxon>Lophotrochozoa</taxon>
        <taxon>Mollusca</taxon>
        <taxon>Bivalvia</taxon>
        <taxon>Autobranchia</taxon>
        <taxon>Heteroconchia</taxon>
        <taxon>Euheterodonta</taxon>
        <taxon>Imparidentia</taxon>
        <taxon>Neoheterodontei</taxon>
        <taxon>Myida</taxon>
        <taxon>Dreissenoidea</taxon>
        <taxon>Dreissenidae</taxon>
        <taxon>Dreissena</taxon>
    </lineage>
</organism>
<keyword evidence="4 8" id="KW-0862">Zinc</keyword>
<evidence type="ECO:0000256" key="4">
    <source>
        <dbReference type="ARBA" id="ARBA00022833"/>
    </source>
</evidence>
<dbReference type="InterPro" id="IPR051489">
    <property type="entry name" value="ADAM_Metalloproteinase"/>
</dbReference>
<dbReference type="InterPro" id="IPR001590">
    <property type="entry name" value="Peptidase_M12B"/>
</dbReference>
<keyword evidence="12" id="KW-1185">Reference proteome</keyword>
<proteinExistence type="predicted"/>